<dbReference type="STRING" id="402600.SAMN05216188_111275"/>
<dbReference type="PANTHER" id="PTHR35807">
    <property type="entry name" value="TRANSCRIPTIONAL REGULATOR REDD-RELATED"/>
    <property type="match status" value="1"/>
</dbReference>
<evidence type="ECO:0000256" key="2">
    <source>
        <dbReference type="ARBA" id="ARBA00023015"/>
    </source>
</evidence>
<dbReference type="GO" id="GO:0003677">
    <property type="term" value="F:DNA binding"/>
    <property type="evidence" value="ECO:0007669"/>
    <property type="project" value="UniProtKB-UniRule"/>
</dbReference>
<accession>A0A1H9PE87</accession>
<dbReference type="InterPro" id="IPR016032">
    <property type="entry name" value="Sig_transdc_resp-reg_C-effctor"/>
</dbReference>
<dbReference type="InterPro" id="IPR041664">
    <property type="entry name" value="AAA_16"/>
</dbReference>
<dbReference type="CDD" id="cd00383">
    <property type="entry name" value="trans_reg_C"/>
    <property type="match status" value="1"/>
</dbReference>
<dbReference type="InterPro" id="IPR005158">
    <property type="entry name" value="BTAD"/>
</dbReference>
<evidence type="ECO:0000256" key="4">
    <source>
        <dbReference type="ARBA" id="ARBA00023163"/>
    </source>
</evidence>
<dbReference type="SUPFAM" id="SSF46894">
    <property type="entry name" value="C-terminal effector domain of the bipartite response regulators"/>
    <property type="match status" value="1"/>
</dbReference>
<evidence type="ECO:0000256" key="3">
    <source>
        <dbReference type="ARBA" id="ARBA00023125"/>
    </source>
</evidence>
<dbReference type="InterPro" id="IPR011990">
    <property type="entry name" value="TPR-like_helical_dom_sf"/>
</dbReference>
<dbReference type="Gene3D" id="1.10.10.10">
    <property type="entry name" value="Winged helix-like DNA-binding domain superfamily/Winged helix DNA-binding domain"/>
    <property type="match status" value="1"/>
</dbReference>
<dbReference type="EMBL" id="FOFR01000011">
    <property type="protein sequence ID" value="SER46504.1"/>
    <property type="molecule type" value="Genomic_DNA"/>
</dbReference>
<keyword evidence="3 5" id="KW-0238">DNA-binding</keyword>
<dbReference type="InterPro" id="IPR027417">
    <property type="entry name" value="P-loop_NTPase"/>
</dbReference>
<dbReference type="Gene3D" id="1.25.40.10">
    <property type="entry name" value="Tetratricopeptide repeat domain"/>
    <property type="match status" value="2"/>
</dbReference>
<dbReference type="Pfam" id="PF00486">
    <property type="entry name" value="Trans_reg_C"/>
    <property type="match status" value="1"/>
</dbReference>
<dbReference type="GO" id="GO:0000160">
    <property type="term" value="P:phosphorelay signal transduction system"/>
    <property type="evidence" value="ECO:0007669"/>
    <property type="project" value="InterPro"/>
</dbReference>
<dbReference type="GO" id="GO:0043531">
    <property type="term" value="F:ADP binding"/>
    <property type="evidence" value="ECO:0007669"/>
    <property type="project" value="InterPro"/>
</dbReference>
<protein>
    <submittedName>
        <fullName evidence="7">DNA-binding transcriptional activator of the SARP family</fullName>
    </submittedName>
</protein>
<evidence type="ECO:0000256" key="1">
    <source>
        <dbReference type="ARBA" id="ARBA00005820"/>
    </source>
</evidence>
<dbReference type="SMART" id="SM01043">
    <property type="entry name" value="BTAD"/>
    <property type="match status" value="1"/>
</dbReference>
<evidence type="ECO:0000259" key="6">
    <source>
        <dbReference type="PROSITE" id="PS51755"/>
    </source>
</evidence>
<dbReference type="PANTHER" id="PTHR35807:SF1">
    <property type="entry name" value="TRANSCRIPTIONAL REGULATOR REDD"/>
    <property type="match status" value="1"/>
</dbReference>
<dbReference type="Proteomes" id="UP000199352">
    <property type="component" value="Unassembled WGS sequence"/>
</dbReference>
<feature type="domain" description="OmpR/PhoB-type" evidence="6">
    <location>
        <begin position="7"/>
        <end position="113"/>
    </location>
</feature>
<proteinExistence type="inferred from homology"/>
<dbReference type="CDD" id="cd15831">
    <property type="entry name" value="BTAD"/>
    <property type="match status" value="1"/>
</dbReference>
<dbReference type="OrthoDB" id="3646918at2"/>
<dbReference type="PROSITE" id="PS51755">
    <property type="entry name" value="OMPR_PHOB"/>
    <property type="match status" value="1"/>
</dbReference>
<dbReference type="Gene3D" id="3.40.50.300">
    <property type="entry name" value="P-loop containing nucleotide triphosphate hydrolases"/>
    <property type="match status" value="1"/>
</dbReference>
<keyword evidence="4" id="KW-0804">Transcription</keyword>
<feature type="DNA-binding region" description="OmpR/PhoB-type" evidence="5">
    <location>
        <begin position="7"/>
        <end position="113"/>
    </location>
</feature>
<dbReference type="InterPro" id="IPR051677">
    <property type="entry name" value="AfsR-DnrI-RedD_regulator"/>
</dbReference>
<dbReference type="SMART" id="SM00862">
    <property type="entry name" value="Trans_reg_C"/>
    <property type="match status" value="1"/>
</dbReference>
<dbReference type="RefSeq" id="WP_089954074.1">
    <property type="nucleotide sequence ID" value="NZ_FOFR01000011.1"/>
</dbReference>
<evidence type="ECO:0000313" key="7">
    <source>
        <dbReference type="EMBL" id="SER46504.1"/>
    </source>
</evidence>
<dbReference type="InterPro" id="IPR001867">
    <property type="entry name" value="OmpR/PhoB-type_DNA-bd"/>
</dbReference>
<keyword evidence="2" id="KW-0805">Transcription regulation</keyword>
<evidence type="ECO:0000313" key="8">
    <source>
        <dbReference type="Proteomes" id="UP000199352"/>
    </source>
</evidence>
<comment type="similarity">
    <text evidence="1">Belongs to the AfsR/DnrI/RedD regulatory family.</text>
</comment>
<dbReference type="SUPFAM" id="SSF48452">
    <property type="entry name" value="TPR-like"/>
    <property type="match status" value="2"/>
</dbReference>
<dbReference type="GO" id="GO:0006355">
    <property type="term" value="P:regulation of DNA-templated transcription"/>
    <property type="evidence" value="ECO:0007669"/>
    <property type="project" value="InterPro"/>
</dbReference>
<dbReference type="Pfam" id="PF03704">
    <property type="entry name" value="BTAD"/>
    <property type="match status" value="1"/>
</dbReference>
<dbReference type="InterPro" id="IPR036388">
    <property type="entry name" value="WH-like_DNA-bd_sf"/>
</dbReference>
<name>A0A1H9PE87_9PSEU</name>
<sequence>MWPLVRCSTEEVAGSRPGLAFTVFGVVRAWRDGTELDVGSPQQRLTLAVLLQAEGRMVQIPEIIRAIWGEDAPPAARGTVRTYVYRLRKLLDEGAEPDEAVLRSDGVGYRLVLTEEQLDLSRFLGSVRSAESAVAAGERRQAVAMLRAAVEELREEPLLGIPGEWAETERRRLGRLAVRTVELLAEQQLGLDGRIDVLDLLTAVAEAEPLRERVHELMMLALCREGRPAEALAVYEKVRAALREELGVDPGLALRELHARVLREDPALSSPAAVAHDHPAPSARPAPMPAALTVFAGREAELAELNAVLADPAAVRTVVVHGTAGVGKTTFVVQWADRVASLFPDGQFYVNLRGFESQGAAREPDEVLRELLDALGVPAAHRPSDLDGLSRLYRGALTDRRLLLVLDNARDSQQVLPLLAEAPGCVVVITSRRELTALVASTGAHSVKLGLLDTDEAVALMALRLGDRRVRDELPAVRAIATACAHLPLALAVASARIASNPDLRLSHIALQLTREDEPGLDFLCTDDPRSDVRSVLSWSYRALSPQAARMFTLLALLPLSRTTTATAASLAALPLARTGAVLRELSTLCLVNEGQACQYTWHDLLREYAAELLADTVDAGEQQAARRRLVDHYLLLARNASLRLKPTDDLPDLPSIAPGVTEQPVDDLRSALATFTTEHGTLLALVDSAAGRGTESRSWQLAWYLRLYLDSAFLWEDMAAINQVALRRAEAAGDLQGVGYTHRSLARAAAMLDDADGAAAHLDAAVEAFRAAGARRAEGYAHAQAANWLIYTGRVEAGLERAELARALFQETNSREQEEVLREVTAFAHIKAGRYRDVVATLRGSLAPDYDSGSMIDLLRKIEHLSAAYEELGEYRKSAELHELSLKVILEITGSEWARFPYGFEERFTGVSFLLARTLYLAGDDARAMAVQREALKRLHELFVKHHRPVASQHPDRARVGEALANLDVLAGSEPDHAWFAASVEVVEDLAALMAPTGTFHYLVELRKGNQLPLAKARAARCSTGA</sequence>
<dbReference type="PRINTS" id="PR00364">
    <property type="entry name" value="DISEASERSIST"/>
</dbReference>
<dbReference type="SUPFAM" id="SSF52540">
    <property type="entry name" value="P-loop containing nucleoside triphosphate hydrolases"/>
    <property type="match status" value="1"/>
</dbReference>
<evidence type="ECO:0000256" key="5">
    <source>
        <dbReference type="PROSITE-ProRule" id="PRU01091"/>
    </source>
</evidence>
<reference evidence="8" key="1">
    <citation type="submission" date="2016-10" db="EMBL/GenBank/DDBJ databases">
        <authorList>
            <person name="Varghese N."/>
            <person name="Submissions S."/>
        </authorList>
    </citation>
    <scope>NUCLEOTIDE SEQUENCE [LARGE SCALE GENOMIC DNA]</scope>
    <source>
        <strain evidence="8">CGMCC 4.3525</strain>
    </source>
</reference>
<organism evidence="7 8">
    <name type="scientific">Lentzea xinjiangensis</name>
    <dbReference type="NCBI Taxonomy" id="402600"/>
    <lineage>
        <taxon>Bacteria</taxon>
        <taxon>Bacillati</taxon>
        <taxon>Actinomycetota</taxon>
        <taxon>Actinomycetes</taxon>
        <taxon>Pseudonocardiales</taxon>
        <taxon>Pseudonocardiaceae</taxon>
        <taxon>Lentzea</taxon>
    </lineage>
</organism>
<dbReference type="AlphaFoldDB" id="A0A1H9PE87"/>
<dbReference type="Pfam" id="PF13191">
    <property type="entry name" value="AAA_16"/>
    <property type="match status" value="1"/>
</dbReference>
<gene>
    <name evidence="7" type="ORF">SAMN05216188_111275</name>
</gene>
<keyword evidence="8" id="KW-1185">Reference proteome</keyword>